<keyword evidence="1" id="KW-0472">Membrane</keyword>
<dbReference type="NCBIfam" id="TIGR03521">
    <property type="entry name" value="GldG"/>
    <property type="match status" value="1"/>
</dbReference>
<dbReference type="InterPro" id="IPR019863">
    <property type="entry name" value="Motility-assoc_ABC-rel_GldG"/>
</dbReference>
<keyword evidence="5" id="KW-1185">Reference proteome</keyword>
<sequence length="561" mass="62604">MKKSSSILRPLLYWLSGIVILVLLGQFVRFRLDLTEEKRYSLHPATIELLQNLDRPLEVEILLNGDQLPGGMRRLQKSIEETVRTFDAYAAEKITFSYFDPLSIENDSLQLEFIYTLAGYGINPTNLYFNQTAGQQTQRIFPGILVTDGEYESGALILKGEAGMSPDEKLNASIENLEYEISNAIRKLTQPQKTAIAMVIGHGELSEDEGFGLVEALDGEFEIFKVPLDQAKKVEDLSSFSMVLVVGPRGTYSERDLYLLDQYVLRGGNLIIAAEGADVDLNLAAGEGTVSIPLENELDRLLFRYGIRINKDLIQDLNLNYIPVMGGNFGNGEQMISLPWPYYFNAGVATPHPITKGLDQVNFRFASSLDTVKADGVQKTPLLFGSQYMRAIPAPARVAFSDMEKEPNLEDFSQSGLPLMYLLEGEFTSVFKNRFRPEEFSSTEFLESGKGIVIVLGDGSVFQSQFSLQSNEPLALGEDPFAQMTFANKQLLLNLTQYLQNPDGIISSRTRTLQIRPLDKVKIDSQQGFWQGINIGLPILMLSVLGGLLIVIRKNRYSKKA</sequence>
<evidence type="ECO:0000259" key="2">
    <source>
        <dbReference type="Pfam" id="PF09822"/>
    </source>
</evidence>
<dbReference type="SUPFAM" id="SSF52317">
    <property type="entry name" value="Class I glutamine amidotransferase-like"/>
    <property type="match status" value="1"/>
</dbReference>
<evidence type="ECO:0000256" key="1">
    <source>
        <dbReference type="SAM" id="Phobius"/>
    </source>
</evidence>
<reference evidence="4 5" key="2">
    <citation type="journal article" date="2016" name="Genome Announc.">
        <title>Complete Genome Sequence of Algoriphagus sp. Strain M8-2, Isolated from a Brackish Lake.</title>
        <authorList>
            <person name="Muraguchi Y."/>
            <person name="Kushimoto K."/>
            <person name="Ohtsubo Y."/>
            <person name="Suzuki T."/>
            <person name="Dohra H."/>
            <person name="Kimbara K."/>
            <person name="Shintani M."/>
        </authorList>
    </citation>
    <scope>NUCLEOTIDE SEQUENCE [LARGE SCALE GENOMIC DNA]</scope>
    <source>
        <strain evidence="4 5">M8-2</strain>
    </source>
</reference>
<feature type="domain" description="DUF7088" evidence="3">
    <location>
        <begin position="36"/>
        <end position="147"/>
    </location>
</feature>
<dbReference type="Proteomes" id="UP000073816">
    <property type="component" value="Chromosome"/>
</dbReference>
<evidence type="ECO:0000259" key="3">
    <source>
        <dbReference type="Pfam" id="PF23357"/>
    </source>
</evidence>
<dbReference type="AlphaFoldDB" id="A0A142EKX9"/>
<feature type="transmembrane region" description="Helical" evidence="1">
    <location>
        <begin position="12"/>
        <end position="32"/>
    </location>
</feature>
<feature type="domain" description="ABC-type uncharacterised transport system" evidence="2">
    <location>
        <begin position="194"/>
        <end position="494"/>
    </location>
</feature>
<dbReference type="Pfam" id="PF09822">
    <property type="entry name" value="ABC_transp_aux"/>
    <property type="match status" value="1"/>
</dbReference>
<protein>
    <submittedName>
        <fullName evidence="4">Gliding motility-associated ABC transportersubstrate-binding protein GldG</fullName>
    </submittedName>
</protein>
<evidence type="ECO:0000313" key="4">
    <source>
        <dbReference type="EMBL" id="AMQ55784.1"/>
    </source>
</evidence>
<dbReference type="Pfam" id="PF23357">
    <property type="entry name" value="DUF7088"/>
    <property type="match status" value="1"/>
</dbReference>
<organism evidence="4 5">
    <name type="scientific">Algoriphagus sanaruensis</name>
    <dbReference type="NCBI Taxonomy" id="1727163"/>
    <lineage>
        <taxon>Bacteria</taxon>
        <taxon>Pseudomonadati</taxon>
        <taxon>Bacteroidota</taxon>
        <taxon>Cytophagia</taxon>
        <taxon>Cytophagales</taxon>
        <taxon>Cyclobacteriaceae</taxon>
        <taxon>Algoriphagus</taxon>
    </lineage>
</organism>
<keyword evidence="1" id="KW-0812">Transmembrane</keyword>
<feature type="transmembrane region" description="Helical" evidence="1">
    <location>
        <begin position="529"/>
        <end position="552"/>
    </location>
</feature>
<gene>
    <name evidence="4" type="ORF">AO498_05140</name>
</gene>
<dbReference type="STRING" id="1727163.AO498_05140"/>
<dbReference type="RefSeq" id="WP_067544455.1">
    <property type="nucleotide sequence ID" value="NZ_CP012836.1"/>
</dbReference>
<accession>A0A142EKX9</accession>
<dbReference type="InterPro" id="IPR019196">
    <property type="entry name" value="ABC_transp_unknown"/>
</dbReference>
<name>A0A142EKX9_9BACT</name>
<dbReference type="KEGG" id="alm:AO498_05140"/>
<evidence type="ECO:0000313" key="5">
    <source>
        <dbReference type="Proteomes" id="UP000073816"/>
    </source>
</evidence>
<keyword evidence="1" id="KW-1133">Transmembrane helix</keyword>
<proteinExistence type="predicted"/>
<dbReference type="EMBL" id="CP012836">
    <property type="protein sequence ID" value="AMQ55784.1"/>
    <property type="molecule type" value="Genomic_DNA"/>
</dbReference>
<dbReference type="InterPro" id="IPR029062">
    <property type="entry name" value="Class_I_gatase-like"/>
</dbReference>
<dbReference type="OrthoDB" id="9777219at2"/>
<dbReference type="InterPro" id="IPR055396">
    <property type="entry name" value="DUF7088"/>
</dbReference>
<reference evidence="5" key="1">
    <citation type="submission" date="2015-09" db="EMBL/GenBank/DDBJ databases">
        <title>Complete sequence of Algoriphagus sp. M8-2.</title>
        <authorList>
            <person name="Shintani M."/>
        </authorList>
    </citation>
    <scope>NUCLEOTIDE SEQUENCE [LARGE SCALE GENOMIC DNA]</scope>
    <source>
        <strain evidence="5">M8-2</strain>
    </source>
</reference>
<dbReference type="PATRIC" id="fig|1727163.4.peg.1070"/>